<evidence type="ECO:0000313" key="3">
    <source>
        <dbReference type="EMBL" id="SVD26062.1"/>
    </source>
</evidence>
<dbReference type="InterPro" id="IPR045570">
    <property type="entry name" value="Metalloprtase-TldD/E_cen_dom"/>
</dbReference>
<proteinExistence type="predicted"/>
<feature type="compositionally biased region" description="Polar residues" evidence="1">
    <location>
        <begin position="104"/>
        <end position="120"/>
    </location>
</feature>
<protein>
    <recommendedName>
        <fullName evidence="2">Metalloprotease TldD/E central domain-containing protein</fullName>
    </recommendedName>
</protein>
<evidence type="ECO:0000259" key="2">
    <source>
        <dbReference type="Pfam" id="PF19290"/>
    </source>
</evidence>
<dbReference type="InterPro" id="IPR035068">
    <property type="entry name" value="TldD/PmbA_N"/>
</dbReference>
<dbReference type="EMBL" id="UINC01139488">
    <property type="protein sequence ID" value="SVD26062.1"/>
    <property type="molecule type" value="Genomic_DNA"/>
</dbReference>
<reference evidence="3" key="1">
    <citation type="submission" date="2018-05" db="EMBL/GenBank/DDBJ databases">
        <authorList>
            <person name="Lanie J.A."/>
            <person name="Ng W.-L."/>
            <person name="Kazmierczak K.M."/>
            <person name="Andrzejewski T.M."/>
            <person name="Davidsen T.M."/>
            <person name="Wayne K.J."/>
            <person name="Tettelin H."/>
            <person name="Glass J.I."/>
            <person name="Rusch D."/>
            <person name="Podicherti R."/>
            <person name="Tsui H.-C.T."/>
            <person name="Winkler M.E."/>
        </authorList>
    </citation>
    <scope>NUCLEOTIDE SEQUENCE</scope>
</reference>
<evidence type="ECO:0000256" key="1">
    <source>
        <dbReference type="SAM" id="MobiDB-lite"/>
    </source>
</evidence>
<dbReference type="InterPro" id="IPR047657">
    <property type="entry name" value="PmbA"/>
</dbReference>
<sequence>MGEDPFYTLPDPKLQGKAKIDLGFQDPDFEKNPSKKKVEELFLLEKEALSIDPRLQTEEVSYSDSISYMVHGDSNGFLEGCCKTLYSQGASMFAEDQNGEDEGSSQSLNSGRKQSDGWYSSSRYRKDLEARQDLARKAGERTLRKLGAV</sequence>
<dbReference type="PANTHER" id="PTHR43421">
    <property type="entry name" value="METALLOPROTEASE PMBA"/>
    <property type="match status" value="1"/>
</dbReference>
<feature type="domain" description="Metalloprotease TldD/E central" evidence="2">
    <location>
        <begin position="29"/>
        <end position="146"/>
    </location>
</feature>
<dbReference type="SUPFAM" id="SSF111283">
    <property type="entry name" value="Putative modulator of DNA gyrase, PmbA/TldD"/>
    <property type="match status" value="1"/>
</dbReference>
<dbReference type="Pfam" id="PF19290">
    <property type="entry name" value="PmbA_TldD_2nd"/>
    <property type="match status" value="1"/>
</dbReference>
<organism evidence="3">
    <name type="scientific">marine metagenome</name>
    <dbReference type="NCBI Taxonomy" id="408172"/>
    <lineage>
        <taxon>unclassified sequences</taxon>
        <taxon>metagenomes</taxon>
        <taxon>ecological metagenomes</taxon>
    </lineage>
</organism>
<dbReference type="GO" id="GO:0005829">
    <property type="term" value="C:cytosol"/>
    <property type="evidence" value="ECO:0007669"/>
    <property type="project" value="TreeGrafter"/>
</dbReference>
<dbReference type="PANTHER" id="PTHR43421:SF1">
    <property type="entry name" value="METALLOPROTEASE PMBA"/>
    <property type="match status" value="1"/>
</dbReference>
<dbReference type="AlphaFoldDB" id="A0A382TWG1"/>
<feature type="region of interest" description="Disordered" evidence="1">
    <location>
        <begin position="93"/>
        <end position="120"/>
    </location>
</feature>
<dbReference type="Gene3D" id="3.30.2290.10">
    <property type="entry name" value="PmbA/TldD superfamily"/>
    <property type="match status" value="1"/>
</dbReference>
<name>A0A382TWG1_9ZZZZ</name>
<accession>A0A382TWG1</accession>
<gene>
    <name evidence="3" type="ORF">METZ01_LOCUS378916</name>
</gene>
<dbReference type="InterPro" id="IPR036059">
    <property type="entry name" value="TldD/PmbA_sf"/>
</dbReference>
<dbReference type="GO" id="GO:0006508">
    <property type="term" value="P:proteolysis"/>
    <property type="evidence" value="ECO:0007669"/>
    <property type="project" value="InterPro"/>
</dbReference>
<dbReference type="GO" id="GO:0008237">
    <property type="term" value="F:metallopeptidase activity"/>
    <property type="evidence" value="ECO:0007669"/>
    <property type="project" value="InterPro"/>
</dbReference>